<name>A0A4Y2R9W4_ARAVE</name>
<sequence>LLRVTAWILRYLNNCKPKPRLSQYLTSDEIEKARDYWILVAQKQCIPAVIKALETIMPLPAKSKIARFNSFLQENHLRLGGRLQFAPVTSEEKHPLLLDGSHHFVQLLIRHTHVRLHQLGVRTVLSELRSNYWIRRGREAIKRVIHRCLPCRLYKATRGTQIEAPLPADRVTPCIPFSITGIDFAVPLYARNCKSLDTTHIELFAC</sequence>
<dbReference type="Pfam" id="PF17921">
    <property type="entry name" value="Integrase_H2C2"/>
    <property type="match status" value="1"/>
</dbReference>
<comment type="caution">
    <text evidence="2">The sequence shown here is derived from an EMBL/GenBank/DDBJ whole genome shotgun (WGS) entry which is preliminary data.</text>
</comment>
<dbReference type="PANTHER" id="PTHR47331:SF2">
    <property type="match status" value="1"/>
</dbReference>
<proteinExistence type="predicted"/>
<evidence type="ECO:0000313" key="2">
    <source>
        <dbReference type="EMBL" id="GBN71615.1"/>
    </source>
</evidence>
<feature type="domain" description="Integrase zinc-binding" evidence="1">
    <location>
        <begin position="104"/>
        <end position="156"/>
    </location>
</feature>
<reference evidence="2 3" key="1">
    <citation type="journal article" date="2019" name="Sci. Rep.">
        <title>Orb-weaving spider Araneus ventricosus genome elucidates the spidroin gene catalogue.</title>
        <authorList>
            <person name="Kono N."/>
            <person name="Nakamura H."/>
            <person name="Ohtoshi R."/>
            <person name="Moran D.A.P."/>
            <person name="Shinohara A."/>
            <person name="Yoshida Y."/>
            <person name="Fujiwara M."/>
            <person name="Mori M."/>
            <person name="Tomita M."/>
            <person name="Arakawa K."/>
        </authorList>
    </citation>
    <scope>NUCLEOTIDE SEQUENCE [LARGE SCALE GENOMIC DNA]</scope>
</reference>
<organism evidence="2 3">
    <name type="scientific">Araneus ventricosus</name>
    <name type="common">Orbweaver spider</name>
    <name type="synonym">Epeira ventricosa</name>
    <dbReference type="NCBI Taxonomy" id="182803"/>
    <lineage>
        <taxon>Eukaryota</taxon>
        <taxon>Metazoa</taxon>
        <taxon>Ecdysozoa</taxon>
        <taxon>Arthropoda</taxon>
        <taxon>Chelicerata</taxon>
        <taxon>Arachnida</taxon>
        <taxon>Araneae</taxon>
        <taxon>Araneomorphae</taxon>
        <taxon>Entelegynae</taxon>
        <taxon>Araneoidea</taxon>
        <taxon>Araneidae</taxon>
        <taxon>Araneus</taxon>
    </lineage>
</organism>
<dbReference type="InterPro" id="IPR041588">
    <property type="entry name" value="Integrase_H2C2"/>
</dbReference>
<gene>
    <name evidence="2" type="ORF">AVEN_198727-2_1</name>
</gene>
<protein>
    <recommendedName>
        <fullName evidence="1">Integrase zinc-binding domain-containing protein</fullName>
    </recommendedName>
</protein>
<evidence type="ECO:0000259" key="1">
    <source>
        <dbReference type="Pfam" id="PF17921"/>
    </source>
</evidence>
<dbReference type="PANTHER" id="PTHR47331">
    <property type="entry name" value="PHD-TYPE DOMAIN-CONTAINING PROTEIN"/>
    <property type="match status" value="1"/>
</dbReference>
<dbReference type="EMBL" id="BGPR01016046">
    <property type="protein sequence ID" value="GBN71615.1"/>
    <property type="molecule type" value="Genomic_DNA"/>
</dbReference>
<dbReference type="Proteomes" id="UP000499080">
    <property type="component" value="Unassembled WGS sequence"/>
</dbReference>
<evidence type="ECO:0000313" key="3">
    <source>
        <dbReference type="Proteomes" id="UP000499080"/>
    </source>
</evidence>
<keyword evidence="3" id="KW-1185">Reference proteome</keyword>
<dbReference type="OrthoDB" id="6430604at2759"/>
<dbReference type="AlphaFoldDB" id="A0A4Y2R9W4"/>
<feature type="non-terminal residue" evidence="2">
    <location>
        <position position="1"/>
    </location>
</feature>
<accession>A0A4Y2R9W4</accession>